<evidence type="ECO:0000259" key="1">
    <source>
        <dbReference type="PROSITE" id="PS50011"/>
    </source>
</evidence>
<protein>
    <recommendedName>
        <fullName evidence="1">Protein kinase domain-containing protein</fullName>
    </recommendedName>
</protein>
<keyword evidence="3" id="KW-1185">Reference proteome</keyword>
<dbReference type="EMBL" id="LKEA01000152">
    <property type="protein sequence ID" value="ROV86712.1"/>
    <property type="molecule type" value="Genomic_DNA"/>
</dbReference>
<dbReference type="AlphaFoldDB" id="A0A423V7L3"/>
<dbReference type="SUPFAM" id="SSF56112">
    <property type="entry name" value="Protein kinase-like (PK-like)"/>
    <property type="match status" value="1"/>
</dbReference>
<proteinExistence type="predicted"/>
<dbReference type="STRING" id="356882.A0A423V7L3"/>
<dbReference type="Proteomes" id="UP000283895">
    <property type="component" value="Unassembled WGS sequence"/>
</dbReference>
<evidence type="ECO:0000313" key="3">
    <source>
        <dbReference type="Proteomes" id="UP000283895"/>
    </source>
</evidence>
<dbReference type="PANTHER" id="PTHR37542">
    <property type="entry name" value="HELO DOMAIN-CONTAINING PROTEIN-RELATED"/>
    <property type="match status" value="1"/>
</dbReference>
<dbReference type="InterPro" id="IPR000719">
    <property type="entry name" value="Prot_kinase_dom"/>
</dbReference>
<reference evidence="2 3" key="1">
    <citation type="submission" date="2015-09" db="EMBL/GenBank/DDBJ databases">
        <title>Host preference determinants of Valsa canker pathogens revealed by comparative genomics.</title>
        <authorList>
            <person name="Yin Z."/>
            <person name="Huang L."/>
        </authorList>
    </citation>
    <scope>NUCLEOTIDE SEQUENCE [LARGE SCALE GENOMIC DNA]</scope>
    <source>
        <strain evidence="2 3">03-1</strain>
    </source>
</reference>
<accession>A0A423V7L3</accession>
<dbReference type="OrthoDB" id="1911848at2759"/>
<feature type="domain" description="Protein kinase" evidence="1">
    <location>
        <begin position="132"/>
        <end position="443"/>
    </location>
</feature>
<evidence type="ECO:0000313" key="2">
    <source>
        <dbReference type="EMBL" id="ROV86712.1"/>
    </source>
</evidence>
<sequence>MSLAPEELALLERTSDYLDSLVHRVQQRLRKIERKGRLHATINMSLWIARRSELNDLERELYEWTERLNVRILSLPKELRAAIPRAHDGVANAQSSAVLRNGDRLRNVFDLSSNAKISRAKALLLKDPKELISEIEAIGDISSLPFKDKDRDQQIVFSGRTVSANVLPGTTDFETLSSEMGELAAALNSLDATTDLRLLKVEYYLYYPPSKQFLFAHIPPCRVDSMMTLQKLITHDSFPETETALDKCFKVAYKLAEAIFFLHTAGFLHKNISSSSVVIFRRFEPPHSGAASPGTIDEAYLMGFDLIRGIEAKTYKEGASRGDSQESTTTWTFDIYQHPDRLRGQISQRYSRTYDVYSLGVLLLELGLWKPLFTVLGQLDKGDPSSWTNELSRNVPNLGPRVGGKYQRIVEWCLSLSGDQGVREIDFTQEVLDPLEDMMNVLV</sequence>
<name>A0A423V7L3_9PEZI</name>
<gene>
    <name evidence="2" type="ORF">VMCG_10949</name>
</gene>
<comment type="caution">
    <text evidence="2">The sequence shown here is derived from an EMBL/GenBank/DDBJ whole genome shotgun (WGS) entry which is preliminary data.</text>
</comment>
<dbReference type="GO" id="GO:0004672">
    <property type="term" value="F:protein kinase activity"/>
    <property type="evidence" value="ECO:0007669"/>
    <property type="project" value="InterPro"/>
</dbReference>
<organism evidence="2 3">
    <name type="scientific">Cytospora schulzeri</name>
    <dbReference type="NCBI Taxonomy" id="448051"/>
    <lineage>
        <taxon>Eukaryota</taxon>
        <taxon>Fungi</taxon>
        <taxon>Dikarya</taxon>
        <taxon>Ascomycota</taxon>
        <taxon>Pezizomycotina</taxon>
        <taxon>Sordariomycetes</taxon>
        <taxon>Sordariomycetidae</taxon>
        <taxon>Diaporthales</taxon>
        <taxon>Cytosporaceae</taxon>
        <taxon>Cytospora</taxon>
    </lineage>
</organism>
<dbReference type="GO" id="GO:0005524">
    <property type="term" value="F:ATP binding"/>
    <property type="evidence" value="ECO:0007669"/>
    <property type="project" value="InterPro"/>
</dbReference>
<dbReference type="InterPro" id="IPR011009">
    <property type="entry name" value="Kinase-like_dom_sf"/>
</dbReference>
<dbReference type="PROSITE" id="PS50011">
    <property type="entry name" value="PROTEIN_KINASE_DOM"/>
    <property type="match status" value="1"/>
</dbReference>
<dbReference type="Gene3D" id="1.10.510.10">
    <property type="entry name" value="Transferase(Phosphotransferase) domain 1"/>
    <property type="match status" value="1"/>
</dbReference>
<dbReference type="PANTHER" id="PTHR37542:SF3">
    <property type="entry name" value="PRION-INHIBITION AND PROPAGATION HELO DOMAIN-CONTAINING PROTEIN"/>
    <property type="match status" value="1"/>
</dbReference>